<dbReference type="HOGENOM" id="CLU_2205336_0_0_0"/>
<dbReference type="EMBL" id="AE002160">
    <property type="protein sequence ID" value="AAF39381.1"/>
    <property type="molecule type" value="Genomic_DNA"/>
</dbReference>
<dbReference type="PIR" id="A81692">
    <property type="entry name" value="A81692"/>
</dbReference>
<protein>
    <submittedName>
        <fullName evidence="2">Uncharacterized protein</fullName>
    </submittedName>
</protein>
<dbReference type="RefSeq" id="WP_010230790.1">
    <property type="nucleotide sequence ID" value="NC_002620.2"/>
</dbReference>
<keyword evidence="3" id="KW-1185">Reference proteome</keyword>
<feature type="transmembrane region" description="Helical" evidence="1">
    <location>
        <begin position="74"/>
        <end position="95"/>
    </location>
</feature>
<organism evidence="2 3">
    <name type="scientific">Chlamydia muridarum (strain MoPn / Nigg)</name>
    <dbReference type="NCBI Taxonomy" id="243161"/>
    <lineage>
        <taxon>Bacteria</taxon>
        <taxon>Pseudomonadati</taxon>
        <taxon>Chlamydiota</taxon>
        <taxon>Chlamydiia</taxon>
        <taxon>Chlamydiales</taxon>
        <taxon>Chlamydiaceae</taxon>
        <taxon>Chlamydia/Chlamydophila group</taxon>
        <taxon>Chlamydia</taxon>
    </lineage>
</organism>
<keyword evidence="1" id="KW-0472">Membrane</keyword>
<reference evidence="2 3" key="1">
    <citation type="journal article" date="2000" name="Nucleic Acids Res.">
        <title>Genome sequences of Chlamydia trachomatis MoPn and Chlamydia pneumoniae AR39.</title>
        <authorList>
            <person name="Read T.D."/>
            <person name="Brunham R.C."/>
            <person name="Shen C."/>
            <person name="Gill S.R."/>
            <person name="Heidelberg J.F."/>
            <person name="White O."/>
            <person name="Hickey E.K."/>
            <person name="Peterson J.D."/>
            <person name="Utterback T.R."/>
            <person name="Berry K.J."/>
            <person name="Bass S."/>
            <person name="Linher K.D."/>
            <person name="Weidman J.F."/>
            <person name="Khouri H.M."/>
            <person name="Craven B."/>
            <person name="Bowman C."/>
            <person name="Dodson R.J."/>
            <person name="Gwinn M.L."/>
            <person name="Nelson W.C."/>
            <person name="DeBoy R.T."/>
            <person name="Kolonay J.F."/>
            <person name="McClarty G."/>
            <person name="Salzberg S.L."/>
            <person name="Eisen J.A."/>
            <person name="Fraser C.M."/>
        </authorList>
    </citation>
    <scope>NUCLEOTIDE SEQUENCE [LARGE SCALE GENOMIC DNA]</scope>
    <source>
        <strain evidence="3">MoPn / Nigg</strain>
    </source>
</reference>
<sequence length="107" mass="12413">MHAEHLKNVCKGFKKRSRIIYYTNIRCQALSTTNTRTLEKSSYLDLLRDLLFHKKCNCYMGERNLCYEIQIMKLLFSVLLFSSPVLLIPGCTLIPQQQALTHSLSSK</sequence>
<dbReference type="KEGG" id="cmu:TC_0541"/>
<keyword evidence="1" id="KW-1133">Transmembrane helix</keyword>
<keyword evidence="1" id="KW-0812">Transmembrane</keyword>
<dbReference type="AlphaFoldDB" id="Q9PKC5"/>
<dbReference type="PATRIC" id="fig|243161.6.peg.579"/>
<dbReference type="Proteomes" id="UP000000800">
    <property type="component" value="Chromosome"/>
</dbReference>
<proteinExistence type="predicted"/>
<accession>Q9PKC5</accession>
<evidence type="ECO:0000313" key="3">
    <source>
        <dbReference type="Proteomes" id="UP000000800"/>
    </source>
</evidence>
<name>Q9PKC5_CHLMU</name>
<dbReference type="GeneID" id="1245901"/>
<evidence type="ECO:0000256" key="1">
    <source>
        <dbReference type="SAM" id="Phobius"/>
    </source>
</evidence>
<gene>
    <name evidence="2" type="ordered locus">TC_0541</name>
</gene>
<evidence type="ECO:0000313" key="2">
    <source>
        <dbReference type="EMBL" id="AAF39381.1"/>
    </source>
</evidence>